<organism evidence="9 10">
    <name type="scientific">Lichtheimia ornata</name>
    <dbReference type="NCBI Taxonomy" id="688661"/>
    <lineage>
        <taxon>Eukaryota</taxon>
        <taxon>Fungi</taxon>
        <taxon>Fungi incertae sedis</taxon>
        <taxon>Mucoromycota</taxon>
        <taxon>Mucoromycotina</taxon>
        <taxon>Mucoromycetes</taxon>
        <taxon>Mucorales</taxon>
        <taxon>Lichtheimiaceae</taxon>
        <taxon>Lichtheimia</taxon>
    </lineage>
</organism>
<dbReference type="InterPro" id="IPR051572">
    <property type="entry name" value="VTC_Complex_Subunit"/>
</dbReference>
<dbReference type="Pfam" id="PF09359">
    <property type="entry name" value="VTC"/>
    <property type="match status" value="1"/>
</dbReference>
<dbReference type="CDD" id="cd14480">
    <property type="entry name" value="SPX_VTC2_like"/>
    <property type="match status" value="1"/>
</dbReference>
<feature type="transmembrane region" description="Helical" evidence="7">
    <location>
        <begin position="688"/>
        <end position="706"/>
    </location>
</feature>
<dbReference type="Proteomes" id="UP001234581">
    <property type="component" value="Unassembled WGS sequence"/>
</dbReference>
<keyword evidence="2" id="KW-0926">Vacuole</keyword>
<feature type="transmembrane region" description="Helical" evidence="7">
    <location>
        <begin position="726"/>
        <end position="746"/>
    </location>
</feature>
<dbReference type="GO" id="GO:0033254">
    <property type="term" value="C:vacuolar transporter chaperone complex"/>
    <property type="evidence" value="ECO:0007669"/>
    <property type="project" value="TreeGrafter"/>
</dbReference>
<evidence type="ECO:0000313" key="10">
    <source>
        <dbReference type="Proteomes" id="UP001234581"/>
    </source>
</evidence>
<feature type="domain" description="SPX" evidence="8">
    <location>
        <begin position="1"/>
        <end position="146"/>
    </location>
</feature>
<evidence type="ECO:0000256" key="7">
    <source>
        <dbReference type="SAM" id="Phobius"/>
    </source>
</evidence>
<proteinExistence type="predicted"/>
<dbReference type="GO" id="GO:0006799">
    <property type="term" value="P:polyphosphate biosynthetic process"/>
    <property type="evidence" value="ECO:0007669"/>
    <property type="project" value="UniProtKB-ARBA"/>
</dbReference>
<evidence type="ECO:0000256" key="6">
    <source>
        <dbReference type="SAM" id="MobiDB-lite"/>
    </source>
</evidence>
<keyword evidence="10" id="KW-1185">Reference proteome</keyword>
<dbReference type="EMBL" id="JARTCD010000006">
    <property type="protein sequence ID" value="KAJ8661895.1"/>
    <property type="molecule type" value="Genomic_DNA"/>
</dbReference>
<evidence type="ECO:0000256" key="2">
    <source>
        <dbReference type="ARBA" id="ARBA00022554"/>
    </source>
</evidence>
<keyword evidence="3 7" id="KW-0812">Transmembrane</keyword>
<comment type="subcellular location">
    <subcellularLocation>
        <location evidence="1">Vacuole membrane</location>
        <topology evidence="1">Multi-pass membrane protein</topology>
    </subcellularLocation>
</comment>
<feature type="transmembrane region" description="Helical" evidence="7">
    <location>
        <begin position="661"/>
        <end position="681"/>
    </location>
</feature>
<accession>A0AAD7Y0T3</accession>
<dbReference type="RefSeq" id="XP_058346808.1">
    <property type="nucleotide sequence ID" value="XM_058482310.1"/>
</dbReference>
<dbReference type="Pfam" id="PF02656">
    <property type="entry name" value="DUF202"/>
    <property type="match status" value="1"/>
</dbReference>
<evidence type="ECO:0000256" key="3">
    <source>
        <dbReference type="ARBA" id="ARBA00022692"/>
    </source>
</evidence>
<dbReference type="Pfam" id="PF03105">
    <property type="entry name" value="SPX"/>
    <property type="match status" value="1"/>
</dbReference>
<comment type="caution">
    <text evidence="9">The sequence shown here is derived from an EMBL/GenBank/DDBJ whole genome shotgun (WGS) entry which is preliminary data.</text>
</comment>
<keyword evidence="4 7" id="KW-1133">Transmembrane helix</keyword>
<dbReference type="InterPro" id="IPR003807">
    <property type="entry name" value="DUF202"/>
</dbReference>
<dbReference type="GO" id="GO:0000329">
    <property type="term" value="C:fungal-type vacuole membrane"/>
    <property type="evidence" value="ECO:0007669"/>
    <property type="project" value="TreeGrafter"/>
</dbReference>
<dbReference type="AlphaFoldDB" id="A0AAD7Y0T3"/>
<dbReference type="PANTHER" id="PTHR46140">
    <property type="entry name" value="VACUOLAR TRANSPORTER CHAPERONE 1-RELATED"/>
    <property type="match status" value="1"/>
</dbReference>
<sequence length="749" mass="86391">MKYGLELQQSIFPPWRLSYIAYDVLKQELKTRQLEHGWTGQDEAEFVQLLDNELAKVYDFVNAKLSEIDARIMYCERTIQSLQRNQSTTAEMSNSSYSMMDEALTEILFDVNDLSRFTRVNYTAIQKILKKHDKWTHINLKQAYVAKLRDKPLDKQRFDVAIIYISALHDICRHRGRPPTGNSAAGADQNAFERATAKYWIHPDNITEVKAIIMLHLPVLIFNKNKKYESSDSAISSVYFDNRNYDLYTGRLQRDEGSEAIRFRWYGPTDSKNIFIERKTHHAAWLDGASVKDRFRLDEAHVNSFVDGRLTADGIANDLRQKGADPATIDDVHFIASGVQESFREKQLEPMLRVFYNRTAFQLPGDQRLRISLDTDMTFIREDHIDGRSRRHPPTNWRRNDLGVDPPFDYVSESDILRFPYAVLETKLQTHLGQEPPEWLTKLIESHLVHEVPRFSKYLHGASHFYRERLPLLPWWLAELNVDIRKPRSEHIGLTRSRSFKPLIDGRYRRAMIEETERANQQAIMDRHGSPATLVGKSSPSSPPSTPKRQGSFQSAKKGGFNLPWSRPSTPDYASVPMKTGAGYQSSSSLPPPLPEKGDWRSSRTLQDQAPPPSTKGTTHRWIEKMWGDGRRSTDDGSTYKRQRVKVRVEPKVFFANERTFISWLQFCALLLTVALSLLNFGDSTARIVGGLFICISALVSIYALYRFEKRAWMINRRIDGRYDDLWGPAVLCTLLVVALAVNFYLRFK</sequence>
<evidence type="ECO:0000256" key="1">
    <source>
        <dbReference type="ARBA" id="ARBA00004128"/>
    </source>
</evidence>
<dbReference type="InterPro" id="IPR004331">
    <property type="entry name" value="SPX_dom"/>
</dbReference>
<reference evidence="9 10" key="1">
    <citation type="submission" date="2023-03" db="EMBL/GenBank/DDBJ databases">
        <title>Genome sequence of Lichtheimia ornata CBS 291.66.</title>
        <authorList>
            <person name="Mohabir J.T."/>
            <person name="Shea T.P."/>
            <person name="Kurbessoian T."/>
            <person name="Berby B."/>
            <person name="Fontaine J."/>
            <person name="Livny J."/>
            <person name="Gnirke A."/>
            <person name="Stajich J.E."/>
            <person name="Cuomo C.A."/>
        </authorList>
    </citation>
    <scope>NUCLEOTIDE SEQUENCE [LARGE SCALE GENOMIC DNA]</scope>
    <source>
        <strain evidence="9">CBS 291.66</strain>
    </source>
</reference>
<dbReference type="GeneID" id="83209644"/>
<dbReference type="Gene3D" id="3.20.100.30">
    <property type="entry name" value="VTC, catalytic tunnel domain"/>
    <property type="match status" value="1"/>
</dbReference>
<keyword evidence="5 7" id="KW-0472">Membrane</keyword>
<feature type="compositionally biased region" description="Basic and acidic residues" evidence="6">
    <location>
        <begin position="621"/>
        <end position="639"/>
    </location>
</feature>
<dbReference type="PANTHER" id="PTHR46140:SF1">
    <property type="entry name" value="VACUOLAR TRANSPORTER CHAPERONE COMPLEX SUBUNIT 4-RELATED"/>
    <property type="match status" value="1"/>
</dbReference>
<gene>
    <name evidence="9" type="ORF">O0I10_002226</name>
</gene>
<evidence type="ECO:0000256" key="4">
    <source>
        <dbReference type="ARBA" id="ARBA00022989"/>
    </source>
</evidence>
<dbReference type="PROSITE" id="PS51382">
    <property type="entry name" value="SPX"/>
    <property type="match status" value="1"/>
</dbReference>
<evidence type="ECO:0000313" key="9">
    <source>
        <dbReference type="EMBL" id="KAJ8661895.1"/>
    </source>
</evidence>
<feature type="region of interest" description="Disordered" evidence="6">
    <location>
        <begin position="530"/>
        <end position="640"/>
    </location>
</feature>
<name>A0AAD7Y0T3_9FUNG</name>
<dbReference type="InterPro" id="IPR018966">
    <property type="entry name" value="VTC_domain"/>
</dbReference>
<evidence type="ECO:0000259" key="8">
    <source>
        <dbReference type="PROSITE" id="PS51382"/>
    </source>
</evidence>
<protein>
    <recommendedName>
        <fullName evidence="8">SPX domain-containing protein</fullName>
    </recommendedName>
</protein>
<dbReference type="InterPro" id="IPR042267">
    <property type="entry name" value="VTC_sf"/>
</dbReference>
<evidence type="ECO:0000256" key="5">
    <source>
        <dbReference type="ARBA" id="ARBA00023136"/>
    </source>
</evidence>
<dbReference type="CDD" id="cd07751">
    <property type="entry name" value="PolyPPase_VTC4_like"/>
    <property type="match status" value="1"/>
</dbReference>